<dbReference type="PANTHER" id="PTHR43101">
    <property type="entry name" value="BETA-FRUCTOSIDASE"/>
    <property type="match status" value="1"/>
</dbReference>
<evidence type="ECO:0000259" key="5">
    <source>
        <dbReference type="Pfam" id="PF00251"/>
    </source>
</evidence>
<sequence length="621" mass="69923">MMNVEASGYYLELMNNQVEASLDWGSIKAFTIRALLTGGADGIDFLTIAGEDGTASIRFHAGGSSDRAAHALIAEILTDAKDRPITLSVPWQAIGDGRHDVLLRWSGHLAELYVDGVLVDEDWPMGAVRLEQSIVRAHEGTHEAKIWGRTLTDAELTLFIGDEQERRERELAYLGKEQNSLQYWRPRGFNTSVGDCMPFFDGETFHIYYLFDRRGHGSKWGLGAHQWAHISSKDLKQWEHHPMAVGITQEWEGSICTGSVILENGIYYAFYAVRAVDGSPAQLTWAASADGIHFEKSESYIPVSSRYTLASVRDPHVFKDAEGLYHMLITTSLDEGNKREGCLAHLVSKDLHNWREEEPFIVPGYHGEPECSDYFEWNGWYYLVFSNDGLARYRYSREPFGPWLRPAMDTIDGVQMRVPKTAGFPDGRRLAVGFLSGPGRYGGELVIRELVQHDDGSLGLKLPEELIDLSGQVETDGANMIEIGNLNGFAEQIWGETEGEYALFFEVFPEHPTMFYGFSVADTADFQRGNDIRFEPSNRKIGIHAINSAGFIEDEVSSIYHVDGLDRRVSVQVFVKECFIDLCVNGERTIISRINNGHAYLRFFSQFGTAAFHKITVRREE</sequence>
<dbReference type="InterPro" id="IPR023296">
    <property type="entry name" value="Glyco_hydro_beta-prop_sf"/>
</dbReference>
<keyword evidence="3 6" id="KW-0378">Hydrolase</keyword>
<gene>
    <name evidence="6" type="ORF">L1F29_27625</name>
</gene>
<feature type="domain" description="Glycosyl hydrolase family 32 N-terminal" evidence="5">
    <location>
        <begin position="201"/>
        <end position="391"/>
    </location>
</feature>
<evidence type="ECO:0000313" key="6">
    <source>
        <dbReference type="EMBL" id="UVI29162.1"/>
    </source>
</evidence>
<evidence type="ECO:0000256" key="4">
    <source>
        <dbReference type="ARBA" id="ARBA00023295"/>
    </source>
</evidence>
<comment type="similarity">
    <text evidence="1">Belongs to the glycosyl hydrolase 32 family.</text>
</comment>
<evidence type="ECO:0000256" key="1">
    <source>
        <dbReference type="ARBA" id="ARBA00009902"/>
    </source>
</evidence>
<dbReference type="RefSeq" id="WP_258385251.1">
    <property type="nucleotide sequence ID" value="NZ_CP091430.1"/>
</dbReference>
<dbReference type="InterPro" id="IPR051214">
    <property type="entry name" value="GH32_Enzymes"/>
</dbReference>
<reference evidence="6" key="1">
    <citation type="submission" date="2022-01" db="EMBL/GenBank/DDBJ databases">
        <title>Paenibacillus spongiae sp. nov., isolated from marine sponge.</title>
        <authorList>
            <person name="Li Z."/>
            <person name="Zhang M."/>
        </authorList>
    </citation>
    <scope>NUCLEOTIDE SEQUENCE</scope>
    <source>
        <strain evidence="6">PHS-Z3</strain>
    </source>
</reference>
<proteinExistence type="inferred from homology"/>
<dbReference type="Gene3D" id="2.115.10.20">
    <property type="entry name" value="Glycosyl hydrolase domain, family 43"/>
    <property type="match status" value="1"/>
</dbReference>
<dbReference type="Proteomes" id="UP001057877">
    <property type="component" value="Chromosome"/>
</dbReference>
<dbReference type="InterPro" id="IPR001362">
    <property type="entry name" value="Glyco_hydro_32"/>
</dbReference>
<dbReference type="GO" id="GO:0016787">
    <property type="term" value="F:hydrolase activity"/>
    <property type="evidence" value="ECO:0007669"/>
    <property type="project" value="UniProtKB-KW"/>
</dbReference>
<dbReference type="EC" id="3.2.1.26" evidence="2"/>
<dbReference type="CDD" id="cd08995">
    <property type="entry name" value="GH32_EcAec43-like"/>
    <property type="match status" value="1"/>
</dbReference>
<evidence type="ECO:0000313" key="7">
    <source>
        <dbReference type="Proteomes" id="UP001057877"/>
    </source>
</evidence>
<name>A0ABY5S5H6_9BACL</name>
<dbReference type="InterPro" id="IPR013148">
    <property type="entry name" value="Glyco_hydro_32_N"/>
</dbReference>
<organism evidence="6 7">
    <name type="scientific">Paenibacillus spongiae</name>
    <dbReference type="NCBI Taxonomy" id="2909671"/>
    <lineage>
        <taxon>Bacteria</taxon>
        <taxon>Bacillati</taxon>
        <taxon>Bacillota</taxon>
        <taxon>Bacilli</taxon>
        <taxon>Bacillales</taxon>
        <taxon>Paenibacillaceae</taxon>
        <taxon>Paenibacillus</taxon>
    </lineage>
</organism>
<accession>A0ABY5S5H6</accession>
<evidence type="ECO:0000256" key="2">
    <source>
        <dbReference type="ARBA" id="ARBA00012758"/>
    </source>
</evidence>
<keyword evidence="7" id="KW-1185">Reference proteome</keyword>
<dbReference type="SMART" id="SM00640">
    <property type="entry name" value="Glyco_32"/>
    <property type="match status" value="1"/>
</dbReference>
<evidence type="ECO:0000256" key="3">
    <source>
        <dbReference type="ARBA" id="ARBA00022801"/>
    </source>
</evidence>
<dbReference type="PANTHER" id="PTHR43101:SF1">
    <property type="entry name" value="BETA-FRUCTOSIDASE"/>
    <property type="match status" value="1"/>
</dbReference>
<protein>
    <recommendedName>
        <fullName evidence="2">beta-fructofuranosidase</fullName>
        <ecNumber evidence="2">3.2.1.26</ecNumber>
    </recommendedName>
</protein>
<dbReference type="EMBL" id="CP091430">
    <property type="protein sequence ID" value="UVI29162.1"/>
    <property type="molecule type" value="Genomic_DNA"/>
</dbReference>
<dbReference type="SUPFAM" id="SSF75005">
    <property type="entry name" value="Arabinanase/levansucrase/invertase"/>
    <property type="match status" value="1"/>
</dbReference>
<dbReference type="Pfam" id="PF00251">
    <property type="entry name" value="Glyco_hydro_32N"/>
    <property type="match status" value="1"/>
</dbReference>
<keyword evidence="4" id="KW-0326">Glycosidase</keyword>